<gene>
    <name evidence="1" type="ORF">MANES_11G087467v8</name>
</gene>
<protein>
    <submittedName>
        <fullName evidence="1">Uncharacterized protein</fullName>
    </submittedName>
</protein>
<reference evidence="2" key="1">
    <citation type="journal article" date="2016" name="Nat. Biotechnol.">
        <title>Sequencing wild and cultivated cassava and related species reveals extensive interspecific hybridization and genetic diversity.</title>
        <authorList>
            <person name="Bredeson J.V."/>
            <person name="Lyons J.B."/>
            <person name="Prochnik S.E."/>
            <person name="Wu G.A."/>
            <person name="Ha C.M."/>
            <person name="Edsinger-Gonzales E."/>
            <person name="Grimwood J."/>
            <person name="Schmutz J."/>
            <person name="Rabbi I.Y."/>
            <person name="Egesi C."/>
            <person name="Nauluvula P."/>
            <person name="Lebot V."/>
            <person name="Ndunguru J."/>
            <person name="Mkamilo G."/>
            <person name="Bart R.S."/>
            <person name="Setter T.L."/>
            <person name="Gleadow R.M."/>
            <person name="Kulakow P."/>
            <person name="Ferguson M.E."/>
            <person name="Rounsley S."/>
            <person name="Rokhsar D.S."/>
        </authorList>
    </citation>
    <scope>NUCLEOTIDE SEQUENCE [LARGE SCALE GENOMIC DNA]</scope>
    <source>
        <strain evidence="2">cv. AM560-2</strain>
    </source>
</reference>
<evidence type="ECO:0000313" key="2">
    <source>
        <dbReference type="Proteomes" id="UP000091857"/>
    </source>
</evidence>
<name>A0ACB7GZ56_MANES</name>
<proteinExistence type="predicted"/>
<organism evidence="1 2">
    <name type="scientific">Manihot esculenta</name>
    <name type="common">Cassava</name>
    <name type="synonym">Jatropha manihot</name>
    <dbReference type="NCBI Taxonomy" id="3983"/>
    <lineage>
        <taxon>Eukaryota</taxon>
        <taxon>Viridiplantae</taxon>
        <taxon>Streptophyta</taxon>
        <taxon>Embryophyta</taxon>
        <taxon>Tracheophyta</taxon>
        <taxon>Spermatophyta</taxon>
        <taxon>Magnoliopsida</taxon>
        <taxon>eudicotyledons</taxon>
        <taxon>Gunneridae</taxon>
        <taxon>Pentapetalae</taxon>
        <taxon>rosids</taxon>
        <taxon>fabids</taxon>
        <taxon>Malpighiales</taxon>
        <taxon>Euphorbiaceae</taxon>
        <taxon>Crotonoideae</taxon>
        <taxon>Manihoteae</taxon>
        <taxon>Manihot</taxon>
    </lineage>
</organism>
<dbReference type="Proteomes" id="UP000091857">
    <property type="component" value="Chromosome 11"/>
</dbReference>
<sequence length="80" mass="9243">MTLRVVYLGNGYRKNKNGVQEEKRRRREPPLRGLYRDIYICLSATMLAVFCRLAPYVRMCQAPAPCVTAINSPLIRMILL</sequence>
<accession>A0ACB7GZ56</accession>
<dbReference type="EMBL" id="CM004397">
    <property type="protein sequence ID" value="KAG8643961.1"/>
    <property type="molecule type" value="Genomic_DNA"/>
</dbReference>
<keyword evidence="2" id="KW-1185">Reference proteome</keyword>
<comment type="caution">
    <text evidence="1">The sequence shown here is derived from an EMBL/GenBank/DDBJ whole genome shotgun (WGS) entry which is preliminary data.</text>
</comment>
<evidence type="ECO:0000313" key="1">
    <source>
        <dbReference type="EMBL" id="KAG8643961.1"/>
    </source>
</evidence>